<dbReference type="AlphaFoldDB" id="A0A072V4C0"/>
<gene>
    <name evidence="4" type="primary">25486036</name>
    <name evidence="2" type="ordered locus">MTR_2g018105</name>
    <name evidence="3" type="ORF">MtrunA17_Chr2g0285101</name>
</gene>
<dbReference type="KEGG" id="mtr:25486036"/>
<evidence type="ECO:0000313" key="4">
    <source>
        <dbReference type="EnsemblPlants" id="KEH36677"/>
    </source>
</evidence>
<organism evidence="2 5">
    <name type="scientific">Medicago truncatula</name>
    <name type="common">Barrel medic</name>
    <name type="synonym">Medicago tribuloides</name>
    <dbReference type="NCBI Taxonomy" id="3880"/>
    <lineage>
        <taxon>Eukaryota</taxon>
        <taxon>Viridiplantae</taxon>
        <taxon>Streptophyta</taxon>
        <taxon>Embryophyta</taxon>
        <taxon>Tracheophyta</taxon>
        <taxon>Spermatophyta</taxon>
        <taxon>Magnoliopsida</taxon>
        <taxon>eudicotyledons</taxon>
        <taxon>Gunneridae</taxon>
        <taxon>Pentapetalae</taxon>
        <taxon>rosids</taxon>
        <taxon>fabids</taxon>
        <taxon>Fabales</taxon>
        <taxon>Fabaceae</taxon>
        <taxon>Papilionoideae</taxon>
        <taxon>50 kb inversion clade</taxon>
        <taxon>NPAAA clade</taxon>
        <taxon>Hologalegina</taxon>
        <taxon>IRL clade</taxon>
        <taxon>Trifolieae</taxon>
        <taxon>Medicago</taxon>
    </lineage>
</organism>
<dbReference type="EMBL" id="PSQE01000002">
    <property type="protein sequence ID" value="RHN72199.1"/>
    <property type="molecule type" value="Genomic_DNA"/>
</dbReference>
<dbReference type="OrthoDB" id="641593at2759"/>
<dbReference type="HOGENOM" id="CLU_107773_0_0_1"/>
<accession>A0A072V4C0</accession>
<evidence type="ECO:0000313" key="5">
    <source>
        <dbReference type="Proteomes" id="UP000002051"/>
    </source>
</evidence>
<keyword evidence="1" id="KW-0732">Signal</keyword>
<dbReference type="Proteomes" id="UP000002051">
    <property type="component" value="Chromosome 2"/>
</dbReference>
<dbReference type="STRING" id="3880.A0A072V4C0"/>
<evidence type="ECO:0000313" key="3">
    <source>
        <dbReference type="EMBL" id="RHN72199.1"/>
    </source>
</evidence>
<evidence type="ECO:0000256" key="1">
    <source>
        <dbReference type="SAM" id="SignalP"/>
    </source>
</evidence>
<dbReference type="Proteomes" id="UP000265566">
    <property type="component" value="Chromosome 2"/>
</dbReference>
<feature type="chain" id="PRO_5014500249" evidence="1">
    <location>
        <begin position="26"/>
        <end position="212"/>
    </location>
</feature>
<proteinExistence type="predicted"/>
<reference evidence="3" key="5">
    <citation type="journal article" date="2018" name="Nat. Plants">
        <title>Whole-genome landscape of Medicago truncatula symbiotic genes.</title>
        <authorList>
            <person name="Pecrix Y."/>
            <person name="Gamas P."/>
            <person name="Carrere S."/>
        </authorList>
    </citation>
    <scope>NUCLEOTIDE SEQUENCE</scope>
    <source>
        <tissue evidence="3">Leaves</tissue>
    </source>
</reference>
<evidence type="ECO:0000313" key="2">
    <source>
        <dbReference type="EMBL" id="KEH36677.1"/>
    </source>
</evidence>
<evidence type="ECO:0000313" key="6">
    <source>
        <dbReference type="Proteomes" id="UP000265566"/>
    </source>
</evidence>
<name>A0A072V4C0_MEDTR</name>
<sequence>MTTVRSNPTLIIFFFLILFITPSQSLSFSSYYRFRNFLSLSHSIFTGVANLRTKRGDIAGAERAKTIANSLEKVNGFGFVKLVWSAWSWKWMLKELPLTEMYGAVSDVNEFLRSLNELTRLESAGERAVWLSRNYQNLLTVTKSLFSKLLKAFGQSEGVRKVVETLRIEVVEGGLIRDCLLLGGNDLKDLIKVAKDLLLQFFPAATDKNPEL</sequence>
<reference evidence="2 5" key="1">
    <citation type="journal article" date="2011" name="Nature">
        <title>The Medicago genome provides insight into the evolution of rhizobial symbioses.</title>
        <authorList>
            <person name="Young N.D."/>
            <person name="Debelle F."/>
            <person name="Oldroyd G.E."/>
            <person name="Geurts R."/>
            <person name="Cannon S.B."/>
            <person name="Udvardi M.K."/>
            <person name="Benedito V.A."/>
            <person name="Mayer K.F."/>
            <person name="Gouzy J."/>
            <person name="Schoof H."/>
            <person name="Van de Peer Y."/>
            <person name="Proost S."/>
            <person name="Cook D.R."/>
            <person name="Meyers B.C."/>
            <person name="Spannagl M."/>
            <person name="Cheung F."/>
            <person name="De Mita S."/>
            <person name="Krishnakumar V."/>
            <person name="Gundlach H."/>
            <person name="Zhou S."/>
            <person name="Mudge J."/>
            <person name="Bharti A.K."/>
            <person name="Murray J.D."/>
            <person name="Naoumkina M.A."/>
            <person name="Rosen B."/>
            <person name="Silverstein K.A."/>
            <person name="Tang H."/>
            <person name="Rombauts S."/>
            <person name="Zhao P.X."/>
            <person name="Zhou P."/>
            <person name="Barbe V."/>
            <person name="Bardou P."/>
            <person name="Bechner M."/>
            <person name="Bellec A."/>
            <person name="Berger A."/>
            <person name="Berges H."/>
            <person name="Bidwell S."/>
            <person name="Bisseling T."/>
            <person name="Choisne N."/>
            <person name="Couloux A."/>
            <person name="Denny R."/>
            <person name="Deshpande S."/>
            <person name="Dai X."/>
            <person name="Doyle J.J."/>
            <person name="Dudez A.M."/>
            <person name="Farmer A.D."/>
            <person name="Fouteau S."/>
            <person name="Franken C."/>
            <person name="Gibelin C."/>
            <person name="Gish J."/>
            <person name="Goldstein S."/>
            <person name="Gonzalez A.J."/>
            <person name="Green P.J."/>
            <person name="Hallab A."/>
            <person name="Hartog M."/>
            <person name="Hua A."/>
            <person name="Humphray S.J."/>
            <person name="Jeong D.H."/>
            <person name="Jing Y."/>
            <person name="Jocker A."/>
            <person name="Kenton S.M."/>
            <person name="Kim D.J."/>
            <person name="Klee K."/>
            <person name="Lai H."/>
            <person name="Lang C."/>
            <person name="Lin S."/>
            <person name="Macmil S.L."/>
            <person name="Magdelenat G."/>
            <person name="Matthews L."/>
            <person name="McCorrison J."/>
            <person name="Monaghan E.L."/>
            <person name="Mun J.H."/>
            <person name="Najar F.Z."/>
            <person name="Nicholson C."/>
            <person name="Noirot C."/>
            <person name="O'Bleness M."/>
            <person name="Paule C.R."/>
            <person name="Poulain J."/>
            <person name="Prion F."/>
            <person name="Qin B."/>
            <person name="Qu C."/>
            <person name="Retzel E.F."/>
            <person name="Riddle C."/>
            <person name="Sallet E."/>
            <person name="Samain S."/>
            <person name="Samson N."/>
            <person name="Sanders I."/>
            <person name="Saurat O."/>
            <person name="Scarpelli C."/>
            <person name="Schiex T."/>
            <person name="Segurens B."/>
            <person name="Severin A.J."/>
            <person name="Sherrier D.J."/>
            <person name="Shi R."/>
            <person name="Sims S."/>
            <person name="Singer S.R."/>
            <person name="Sinharoy S."/>
            <person name="Sterck L."/>
            <person name="Viollet A."/>
            <person name="Wang B.B."/>
            <person name="Wang K."/>
            <person name="Wang M."/>
            <person name="Wang X."/>
            <person name="Warfsmann J."/>
            <person name="Weissenbach J."/>
            <person name="White D.D."/>
            <person name="White J.D."/>
            <person name="Wiley G.B."/>
            <person name="Wincker P."/>
            <person name="Xing Y."/>
            <person name="Yang L."/>
            <person name="Yao Z."/>
            <person name="Ying F."/>
            <person name="Zhai J."/>
            <person name="Zhou L."/>
            <person name="Zuber A."/>
            <person name="Denarie J."/>
            <person name="Dixon R.A."/>
            <person name="May G.D."/>
            <person name="Schwartz D.C."/>
            <person name="Rogers J."/>
            <person name="Quetier F."/>
            <person name="Town C.D."/>
            <person name="Roe B.A."/>
        </authorList>
    </citation>
    <scope>NUCLEOTIDE SEQUENCE [LARGE SCALE GENOMIC DNA]</scope>
    <source>
        <strain evidence="2">A17</strain>
        <strain evidence="4 5">cv. Jemalong A17</strain>
    </source>
</reference>
<dbReference type="EMBL" id="CM001218">
    <property type="protein sequence ID" value="KEH36677.1"/>
    <property type="molecule type" value="Genomic_DNA"/>
</dbReference>
<reference evidence="4" key="3">
    <citation type="submission" date="2015-04" db="UniProtKB">
        <authorList>
            <consortium name="EnsemblPlants"/>
        </authorList>
    </citation>
    <scope>IDENTIFICATION</scope>
    <source>
        <strain evidence="4">cv. Jemalong A17</strain>
    </source>
</reference>
<reference evidence="2 5" key="2">
    <citation type="journal article" date="2014" name="BMC Genomics">
        <title>An improved genome release (version Mt4.0) for the model legume Medicago truncatula.</title>
        <authorList>
            <person name="Tang H."/>
            <person name="Krishnakumar V."/>
            <person name="Bidwell S."/>
            <person name="Rosen B."/>
            <person name="Chan A."/>
            <person name="Zhou S."/>
            <person name="Gentzbittel L."/>
            <person name="Childs K.L."/>
            <person name="Yandell M."/>
            <person name="Gundlach H."/>
            <person name="Mayer K.F."/>
            <person name="Schwartz D.C."/>
            <person name="Town C.D."/>
        </authorList>
    </citation>
    <scope>GENOME REANNOTATION</scope>
    <source>
        <strain evidence="2">A17</strain>
        <strain evidence="4 5">cv. Jemalong A17</strain>
    </source>
</reference>
<keyword evidence="2" id="KW-0472">Membrane</keyword>
<feature type="signal peptide" evidence="1">
    <location>
        <begin position="1"/>
        <end position="25"/>
    </location>
</feature>
<keyword evidence="5" id="KW-1185">Reference proteome</keyword>
<dbReference type="EnsemblPlants" id="KEH36677">
    <property type="protein sequence ID" value="KEH36677"/>
    <property type="gene ID" value="MTR_2g018105"/>
</dbReference>
<protein>
    <submittedName>
        <fullName evidence="2">Transmembrane protein, putative</fullName>
    </submittedName>
</protein>
<dbReference type="Gramene" id="rna7885">
    <property type="protein sequence ID" value="RHN72199.1"/>
    <property type="gene ID" value="gene7885"/>
</dbReference>
<keyword evidence="2" id="KW-0812">Transmembrane</keyword>
<reference evidence="6" key="4">
    <citation type="journal article" date="2018" name="Nat. Plants">
        <title>Whole-genome landscape of Medicago truncatula symbiotic genes.</title>
        <authorList>
            <person name="Pecrix Y."/>
            <person name="Staton S.E."/>
            <person name="Sallet E."/>
            <person name="Lelandais-Briere C."/>
            <person name="Moreau S."/>
            <person name="Carrere S."/>
            <person name="Blein T."/>
            <person name="Jardinaud M.F."/>
            <person name="Latrasse D."/>
            <person name="Zouine M."/>
            <person name="Zahm M."/>
            <person name="Kreplak J."/>
            <person name="Mayjonade B."/>
            <person name="Satge C."/>
            <person name="Perez M."/>
            <person name="Cauet S."/>
            <person name="Marande W."/>
            <person name="Chantry-Darmon C."/>
            <person name="Lopez-Roques C."/>
            <person name="Bouchez O."/>
            <person name="Berard A."/>
            <person name="Debelle F."/>
            <person name="Munos S."/>
            <person name="Bendahmane A."/>
            <person name="Berges H."/>
            <person name="Niebel A."/>
            <person name="Buitink J."/>
            <person name="Frugier F."/>
            <person name="Benhamed M."/>
            <person name="Crespi M."/>
            <person name="Gouzy J."/>
            <person name="Gamas P."/>
        </authorList>
    </citation>
    <scope>NUCLEOTIDE SEQUENCE [LARGE SCALE GENOMIC DNA]</scope>
    <source>
        <strain evidence="6">cv. Jemalong A17</strain>
    </source>
</reference>
<dbReference type="PANTHER" id="PTHR36806">
    <property type="entry name" value="ADENINE PHOSPHORIBOSYLTRANSFERASE"/>
    <property type="match status" value="1"/>
</dbReference>